<comment type="subcellular location">
    <subcellularLocation>
        <location evidence="1 7">Cell membrane</location>
        <topology evidence="1 7">Multi-pass membrane protein</topology>
    </subcellularLocation>
</comment>
<dbReference type="PANTHER" id="PTHR43163:SF3">
    <property type="entry name" value="PEPTIDE ABC TRANSPORTER PERMEASE PROTEIN"/>
    <property type="match status" value="1"/>
</dbReference>
<keyword evidence="3" id="KW-1003">Cell membrane</keyword>
<dbReference type="SUPFAM" id="SSF161098">
    <property type="entry name" value="MetI-like"/>
    <property type="match status" value="1"/>
</dbReference>
<comment type="similarity">
    <text evidence="7">Belongs to the binding-protein-dependent transport system permease family.</text>
</comment>
<feature type="domain" description="ABC transmembrane type-1" evidence="8">
    <location>
        <begin position="95"/>
        <end position="301"/>
    </location>
</feature>
<dbReference type="InterPro" id="IPR035906">
    <property type="entry name" value="MetI-like_sf"/>
</dbReference>
<evidence type="ECO:0000256" key="3">
    <source>
        <dbReference type="ARBA" id="ARBA00022475"/>
    </source>
</evidence>
<proteinExistence type="inferred from homology"/>
<evidence type="ECO:0000313" key="9">
    <source>
        <dbReference type="EMBL" id="AMB58173.1"/>
    </source>
</evidence>
<reference evidence="9 10" key="1">
    <citation type="journal article" date="2016" name="J. Biotechnol.">
        <title>First complete genome sequence of a species in the genus Microterricola, an extremophilic cold active enzyme producing bacterial strain ERGS5:02 isolated from Sikkim Himalaya.</title>
        <authorList>
            <person name="Himanshu"/>
            <person name="Swarnkar M.K."/>
            <person name="Singh D."/>
            <person name="Kumar R."/>
        </authorList>
    </citation>
    <scope>NUCLEOTIDE SEQUENCE [LARGE SCALE GENOMIC DNA]</scope>
    <source>
        <strain evidence="9 10">ERGS5:02</strain>
    </source>
</reference>
<feature type="transmembrane region" description="Helical" evidence="7">
    <location>
        <begin position="9"/>
        <end position="30"/>
    </location>
</feature>
<dbReference type="OrthoDB" id="9778910at2"/>
<keyword evidence="4 7" id="KW-0812">Transmembrane</keyword>
<evidence type="ECO:0000256" key="1">
    <source>
        <dbReference type="ARBA" id="ARBA00004651"/>
    </source>
</evidence>
<evidence type="ECO:0000259" key="8">
    <source>
        <dbReference type="PROSITE" id="PS50928"/>
    </source>
</evidence>
<dbReference type="PANTHER" id="PTHR43163">
    <property type="entry name" value="DIPEPTIDE TRANSPORT SYSTEM PERMEASE PROTEIN DPPB-RELATED"/>
    <property type="match status" value="1"/>
</dbReference>
<dbReference type="CDD" id="cd06261">
    <property type="entry name" value="TM_PBP2"/>
    <property type="match status" value="1"/>
</dbReference>
<organism evidence="9 10">
    <name type="scientific">Microterricola viridarii</name>
    <dbReference type="NCBI Taxonomy" id="412690"/>
    <lineage>
        <taxon>Bacteria</taxon>
        <taxon>Bacillati</taxon>
        <taxon>Actinomycetota</taxon>
        <taxon>Actinomycetes</taxon>
        <taxon>Micrococcales</taxon>
        <taxon>Microbacteriaceae</taxon>
        <taxon>Microterricola</taxon>
    </lineage>
</organism>
<dbReference type="AlphaFoldDB" id="A0A109QXF3"/>
<reference evidence="10" key="2">
    <citation type="submission" date="2016-01" db="EMBL/GenBank/DDBJ databases">
        <title>First complete genome sequence of a species in the genus Microterricola, an extremophilic cold active enzyme producing strain ERGS5:02 isolated from Sikkim Himalaya.</title>
        <authorList>
            <person name="Kumar R."/>
            <person name="Singh D."/>
            <person name="Swarnkar M.K."/>
        </authorList>
    </citation>
    <scope>NUCLEOTIDE SEQUENCE [LARGE SCALE GENOMIC DNA]</scope>
    <source>
        <strain evidence="10">ERGS5:02</strain>
    </source>
</reference>
<dbReference type="Gene3D" id="1.10.3720.10">
    <property type="entry name" value="MetI-like"/>
    <property type="match status" value="1"/>
</dbReference>
<keyword evidence="6 7" id="KW-0472">Membrane</keyword>
<dbReference type="RefSeq" id="WP_067226868.1">
    <property type="nucleotide sequence ID" value="NZ_CP014145.1"/>
</dbReference>
<feature type="transmembrane region" description="Helical" evidence="7">
    <location>
        <begin position="134"/>
        <end position="156"/>
    </location>
</feature>
<evidence type="ECO:0000256" key="2">
    <source>
        <dbReference type="ARBA" id="ARBA00022448"/>
    </source>
</evidence>
<evidence type="ECO:0000313" key="10">
    <source>
        <dbReference type="Proteomes" id="UP000058305"/>
    </source>
</evidence>
<dbReference type="Proteomes" id="UP000058305">
    <property type="component" value="Chromosome"/>
</dbReference>
<accession>A0A109QXF3</accession>
<dbReference type="EMBL" id="CP014145">
    <property type="protein sequence ID" value="AMB58173.1"/>
    <property type="molecule type" value="Genomic_DNA"/>
</dbReference>
<keyword evidence="10" id="KW-1185">Reference proteome</keyword>
<feature type="transmembrane region" description="Helical" evidence="7">
    <location>
        <begin position="176"/>
        <end position="197"/>
    </location>
</feature>
<name>A0A109QXF3_9MICO</name>
<feature type="transmembrane region" description="Helical" evidence="7">
    <location>
        <begin position="103"/>
        <end position="122"/>
    </location>
</feature>
<sequence length="322" mass="34226">MTVYLLRRFGFLVISFAIAMVVLFLLLRVLPGDPANALLSVNATQQQIDAARAQVGSDLPLTAQFVDWFGGVLSLDLGSSFISSLPVGPEIAARMNVTIPLTLLSFGLALLIALPAGFIAAVRADRWYGILLSGFSQLGIAVPVFWVGMLLVNVFAVNLRWLPSGGFPRDDWADPGAALTSLALPVITIALVMSASLTRYIRSATLDVIGSDYLRSARAQGASFSGAFWRHGLRNGSVPVVAILGIELATTFLGAVVVESVFTLPGLGSMLLTAVQQHDYPNIQGILLVSTLLVLVIGFLADVAQRLIDPRLRASISGNGIR</sequence>
<gene>
    <name evidence="9" type="ORF">AWU67_04110</name>
</gene>
<keyword evidence="5 7" id="KW-1133">Transmembrane helix</keyword>
<evidence type="ECO:0000256" key="6">
    <source>
        <dbReference type="ARBA" id="ARBA00023136"/>
    </source>
</evidence>
<protein>
    <submittedName>
        <fullName evidence="9">ABC transporter permease</fullName>
    </submittedName>
</protein>
<dbReference type="Pfam" id="PF00528">
    <property type="entry name" value="BPD_transp_1"/>
    <property type="match status" value="1"/>
</dbReference>
<dbReference type="InterPro" id="IPR045621">
    <property type="entry name" value="BPD_transp_1_N"/>
</dbReference>
<dbReference type="InterPro" id="IPR000515">
    <property type="entry name" value="MetI-like"/>
</dbReference>
<feature type="transmembrane region" description="Helical" evidence="7">
    <location>
        <begin position="283"/>
        <end position="304"/>
    </location>
</feature>
<evidence type="ECO:0000256" key="4">
    <source>
        <dbReference type="ARBA" id="ARBA00022692"/>
    </source>
</evidence>
<dbReference type="KEGG" id="mvd:AWU67_04110"/>
<dbReference type="PROSITE" id="PS50928">
    <property type="entry name" value="ABC_TM1"/>
    <property type="match status" value="1"/>
</dbReference>
<feature type="transmembrane region" description="Helical" evidence="7">
    <location>
        <begin position="240"/>
        <end position="263"/>
    </location>
</feature>
<keyword evidence="2 7" id="KW-0813">Transport</keyword>
<dbReference type="Pfam" id="PF19300">
    <property type="entry name" value="BPD_transp_1_N"/>
    <property type="match status" value="1"/>
</dbReference>
<dbReference type="GO" id="GO:0055085">
    <property type="term" value="P:transmembrane transport"/>
    <property type="evidence" value="ECO:0007669"/>
    <property type="project" value="InterPro"/>
</dbReference>
<evidence type="ECO:0000256" key="5">
    <source>
        <dbReference type="ARBA" id="ARBA00022989"/>
    </source>
</evidence>
<evidence type="ECO:0000256" key="7">
    <source>
        <dbReference type="RuleBase" id="RU363032"/>
    </source>
</evidence>
<dbReference type="GO" id="GO:0005886">
    <property type="term" value="C:plasma membrane"/>
    <property type="evidence" value="ECO:0007669"/>
    <property type="project" value="UniProtKB-SubCell"/>
</dbReference>